<evidence type="ECO:0000313" key="2">
    <source>
        <dbReference type="Proteomes" id="UP000188268"/>
    </source>
</evidence>
<dbReference type="EMBL" id="AWWV01014254">
    <property type="protein sequence ID" value="OMO58086.1"/>
    <property type="molecule type" value="Genomic_DNA"/>
</dbReference>
<keyword evidence="2" id="KW-1185">Reference proteome</keyword>
<gene>
    <name evidence="1" type="ORF">CCACVL1_25590</name>
</gene>
<reference evidence="1 2" key="1">
    <citation type="submission" date="2013-09" db="EMBL/GenBank/DDBJ databases">
        <title>Corchorus capsularis genome sequencing.</title>
        <authorList>
            <person name="Alam M."/>
            <person name="Haque M.S."/>
            <person name="Islam M.S."/>
            <person name="Emdad E.M."/>
            <person name="Islam M.M."/>
            <person name="Ahmed B."/>
            <person name="Halim A."/>
            <person name="Hossen Q.M.M."/>
            <person name="Hossain M.Z."/>
            <person name="Ahmed R."/>
            <person name="Khan M.M."/>
            <person name="Islam R."/>
            <person name="Rashid M.M."/>
            <person name="Khan S.A."/>
            <person name="Rahman M.S."/>
            <person name="Alam M."/>
        </authorList>
    </citation>
    <scope>NUCLEOTIDE SEQUENCE [LARGE SCALE GENOMIC DNA]</scope>
    <source>
        <strain evidence="2">cv. CVL-1</strain>
        <tissue evidence="1">Whole seedling</tissue>
    </source>
</reference>
<name>A0A1R3GJ40_COCAP</name>
<comment type="caution">
    <text evidence="1">The sequence shown here is derived from an EMBL/GenBank/DDBJ whole genome shotgun (WGS) entry which is preliminary data.</text>
</comment>
<evidence type="ECO:0000313" key="1">
    <source>
        <dbReference type="EMBL" id="OMO58086.1"/>
    </source>
</evidence>
<protein>
    <submittedName>
        <fullName evidence="1">Uncharacterized protein</fullName>
    </submittedName>
</protein>
<dbReference type="Proteomes" id="UP000188268">
    <property type="component" value="Unassembled WGS sequence"/>
</dbReference>
<dbReference type="Gramene" id="OMO58086">
    <property type="protein sequence ID" value="OMO58086"/>
    <property type="gene ID" value="CCACVL1_25590"/>
</dbReference>
<sequence length="46" mass="5660">MATQCHIKRLNNQLDYHHGVQHQEHQKIRKEVEQGKKHSLHIYDFR</sequence>
<dbReference type="AlphaFoldDB" id="A0A1R3GJ40"/>
<proteinExistence type="predicted"/>
<organism evidence="1 2">
    <name type="scientific">Corchorus capsularis</name>
    <name type="common">Jute</name>
    <dbReference type="NCBI Taxonomy" id="210143"/>
    <lineage>
        <taxon>Eukaryota</taxon>
        <taxon>Viridiplantae</taxon>
        <taxon>Streptophyta</taxon>
        <taxon>Embryophyta</taxon>
        <taxon>Tracheophyta</taxon>
        <taxon>Spermatophyta</taxon>
        <taxon>Magnoliopsida</taxon>
        <taxon>eudicotyledons</taxon>
        <taxon>Gunneridae</taxon>
        <taxon>Pentapetalae</taxon>
        <taxon>rosids</taxon>
        <taxon>malvids</taxon>
        <taxon>Malvales</taxon>
        <taxon>Malvaceae</taxon>
        <taxon>Grewioideae</taxon>
        <taxon>Apeibeae</taxon>
        <taxon>Corchorus</taxon>
    </lineage>
</organism>
<accession>A0A1R3GJ40</accession>